<keyword evidence="13 17" id="KW-0472">Membrane</keyword>
<organism evidence="19 20">
    <name type="scientific">Vitis vinifera</name>
    <name type="common">Grape</name>
    <dbReference type="NCBI Taxonomy" id="29760"/>
    <lineage>
        <taxon>Eukaryota</taxon>
        <taxon>Viridiplantae</taxon>
        <taxon>Streptophyta</taxon>
        <taxon>Embryophyta</taxon>
        <taxon>Tracheophyta</taxon>
        <taxon>Spermatophyta</taxon>
        <taxon>Magnoliopsida</taxon>
        <taxon>eudicotyledons</taxon>
        <taxon>Gunneridae</taxon>
        <taxon>Pentapetalae</taxon>
        <taxon>rosids</taxon>
        <taxon>Vitales</taxon>
        <taxon>Vitaceae</taxon>
        <taxon>Viteae</taxon>
        <taxon>Vitis</taxon>
    </lineage>
</organism>
<keyword evidence="10" id="KW-0833">Ubl conjugation pathway</keyword>
<keyword evidence="6 17" id="KW-0812">Transmembrane</keyword>
<feature type="domain" description="RING-type" evidence="18">
    <location>
        <begin position="162"/>
        <end position="204"/>
    </location>
</feature>
<comment type="catalytic activity">
    <reaction evidence="1">
        <text>S-ubiquitinyl-[E2 ubiquitin-conjugating enzyme]-L-cysteine + [acceptor protein]-L-lysine = [E2 ubiquitin-conjugating enzyme]-L-cysteine + N(6)-ubiquitinyl-[acceptor protein]-L-lysine.</text>
        <dbReference type="EC" id="2.3.2.27"/>
    </reaction>
</comment>
<keyword evidence="8" id="KW-0732">Signal</keyword>
<feature type="transmembrane region" description="Helical" evidence="17">
    <location>
        <begin position="89"/>
        <end position="110"/>
    </location>
</feature>
<dbReference type="OrthoDB" id="8062037at2759"/>
<dbReference type="EMBL" id="FN595756">
    <property type="protein sequence ID" value="CCB51500.1"/>
    <property type="molecule type" value="Genomic_DNA"/>
</dbReference>
<sequence>MPLPIHPFLGFISDFNQNTSLILHVLVECLSGKRGILGKSRASVLAMNRWSSIIWFLLSGLLFNVESQAAPGQENFSSQDAVTAFKPSLAVVIGILAVMFLLTFILLVYAKLCHRASNSDRENQQGLTRSESRFSGIDKTVIESLPFFRFCSLKGSKEGLECAVCLSKFEDIEILRLLPKCKHAFHIDCVDQWLEKHSSCPLCRHKVSAEDLAILTYSNSLRFLWNQSELRENSNLELFVQREEDHHGSSRFSIGSSFRKVEKGVKEEESVLIQEEEDDNDDEKILHKINHKIIVSDVVLKNRWSSVSSSDLMYLNSELVHAMSSDRFASLDSNNSAMGRPIEDWEVMKIKEEIERKRIFESRVSRINHSNPVSSSGLPSTSKTEANSGHASRFLHPTEKRSMSEITACSRYADFSTKNRIRESSLAQNNIKEERMRRLWLPIARRTVEWFANREGSQQSQNTKQAPDV</sequence>
<dbReference type="Pfam" id="PF13639">
    <property type="entry name" value="zf-RING_2"/>
    <property type="match status" value="1"/>
</dbReference>
<evidence type="ECO:0000256" key="3">
    <source>
        <dbReference type="ARBA" id="ARBA00004906"/>
    </source>
</evidence>
<dbReference type="CDD" id="cd16461">
    <property type="entry name" value="RING-H2_EL5-like"/>
    <property type="match status" value="1"/>
</dbReference>
<name>F6HH04_VITVI</name>
<evidence type="ECO:0000256" key="6">
    <source>
        <dbReference type="ARBA" id="ARBA00022692"/>
    </source>
</evidence>
<evidence type="ECO:0000256" key="1">
    <source>
        <dbReference type="ARBA" id="ARBA00000900"/>
    </source>
</evidence>
<keyword evidence="11" id="KW-0862">Zinc</keyword>
<dbReference type="Proteomes" id="UP000009183">
    <property type="component" value="Chromosome 11"/>
</dbReference>
<proteinExistence type="inferred from homology"/>
<keyword evidence="20" id="KW-1185">Reference proteome</keyword>
<evidence type="ECO:0000313" key="20">
    <source>
        <dbReference type="Proteomes" id="UP000009183"/>
    </source>
</evidence>
<evidence type="ECO:0000256" key="13">
    <source>
        <dbReference type="ARBA" id="ARBA00023136"/>
    </source>
</evidence>
<evidence type="ECO:0000256" key="15">
    <source>
        <dbReference type="PROSITE-ProRule" id="PRU00175"/>
    </source>
</evidence>
<evidence type="ECO:0000256" key="16">
    <source>
        <dbReference type="SAM" id="MobiDB-lite"/>
    </source>
</evidence>
<dbReference type="GO" id="GO:0008270">
    <property type="term" value="F:zinc ion binding"/>
    <property type="evidence" value="ECO:0007669"/>
    <property type="project" value="UniProtKB-KW"/>
</dbReference>
<dbReference type="PANTHER" id="PTHR46539">
    <property type="entry name" value="E3 UBIQUITIN-PROTEIN LIGASE ATL42"/>
    <property type="match status" value="1"/>
</dbReference>
<dbReference type="HOGENOM" id="CLU_046350_0_0_1"/>
<comment type="similarity">
    <text evidence="14">Belongs to the RING-type zinc finger family. ATL subfamily.</text>
</comment>
<dbReference type="FunCoup" id="F6HH04">
    <property type="interactions" value="519"/>
</dbReference>
<evidence type="ECO:0000256" key="17">
    <source>
        <dbReference type="SAM" id="Phobius"/>
    </source>
</evidence>
<evidence type="ECO:0000256" key="2">
    <source>
        <dbReference type="ARBA" id="ARBA00004167"/>
    </source>
</evidence>
<feature type="compositionally biased region" description="Polar residues" evidence="16">
    <location>
        <begin position="370"/>
        <end position="390"/>
    </location>
</feature>
<evidence type="ECO:0000256" key="9">
    <source>
        <dbReference type="ARBA" id="ARBA00022771"/>
    </source>
</evidence>
<keyword evidence="7" id="KW-0479">Metal-binding</keyword>
<evidence type="ECO:0000256" key="12">
    <source>
        <dbReference type="ARBA" id="ARBA00022989"/>
    </source>
</evidence>
<dbReference type="FunFam" id="3.30.40.10:FF:000285">
    <property type="entry name" value="RING-H2 finger protein ATL43"/>
    <property type="match status" value="1"/>
</dbReference>
<comment type="pathway">
    <text evidence="3">Protein modification; protein ubiquitination.</text>
</comment>
<dbReference type="PaxDb" id="29760-VIT_11s0016g03420.t01"/>
<keyword evidence="5" id="KW-0808">Transferase</keyword>
<dbReference type="SMART" id="SM00184">
    <property type="entry name" value="RING"/>
    <property type="match status" value="1"/>
</dbReference>
<dbReference type="SUPFAM" id="SSF57850">
    <property type="entry name" value="RING/U-box"/>
    <property type="match status" value="1"/>
</dbReference>
<evidence type="ECO:0000313" key="19">
    <source>
        <dbReference type="EMBL" id="CCB51500.1"/>
    </source>
</evidence>
<dbReference type="PROSITE" id="PS50089">
    <property type="entry name" value="ZF_RING_2"/>
    <property type="match status" value="1"/>
</dbReference>
<dbReference type="InParanoid" id="F6HH04"/>
<gene>
    <name evidence="19" type="ordered locus">VIT_11s0016g03420</name>
</gene>
<evidence type="ECO:0000256" key="7">
    <source>
        <dbReference type="ARBA" id="ARBA00022723"/>
    </source>
</evidence>
<accession>F6HH04</accession>
<dbReference type="STRING" id="29760.F6HH04"/>
<keyword evidence="9 15" id="KW-0863">Zinc-finger</keyword>
<dbReference type="GO" id="GO:0061630">
    <property type="term" value="F:ubiquitin protein ligase activity"/>
    <property type="evidence" value="ECO:0007669"/>
    <property type="project" value="UniProtKB-EC"/>
</dbReference>
<dbReference type="InterPro" id="IPR001841">
    <property type="entry name" value="Znf_RING"/>
</dbReference>
<evidence type="ECO:0000259" key="18">
    <source>
        <dbReference type="PROSITE" id="PS50089"/>
    </source>
</evidence>
<dbReference type="AlphaFoldDB" id="F6HH04"/>
<dbReference type="InterPro" id="IPR013083">
    <property type="entry name" value="Znf_RING/FYVE/PHD"/>
</dbReference>
<keyword evidence="12 17" id="KW-1133">Transmembrane helix</keyword>
<evidence type="ECO:0000256" key="4">
    <source>
        <dbReference type="ARBA" id="ARBA00012483"/>
    </source>
</evidence>
<protein>
    <recommendedName>
        <fullName evidence="4">RING-type E3 ubiquitin transferase</fullName>
        <ecNumber evidence="4">2.3.2.27</ecNumber>
    </recommendedName>
</protein>
<evidence type="ECO:0000256" key="11">
    <source>
        <dbReference type="ARBA" id="ARBA00022833"/>
    </source>
</evidence>
<reference evidence="20" key="1">
    <citation type="journal article" date="2007" name="Nature">
        <title>The grapevine genome sequence suggests ancestral hexaploidization in major angiosperm phyla.</title>
        <authorList>
            <consortium name="The French-Italian Public Consortium for Grapevine Genome Characterization."/>
            <person name="Jaillon O."/>
            <person name="Aury J.-M."/>
            <person name="Noel B."/>
            <person name="Policriti A."/>
            <person name="Clepet C."/>
            <person name="Casagrande A."/>
            <person name="Choisne N."/>
            <person name="Aubourg S."/>
            <person name="Vitulo N."/>
            <person name="Jubin C."/>
            <person name="Vezzi A."/>
            <person name="Legeai F."/>
            <person name="Hugueney P."/>
            <person name="Dasilva C."/>
            <person name="Horner D."/>
            <person name="Mica E."/>
            <person name="Jublot D."/>
            <person name="Poulain J."/>
            <person name="Bruyere C."/>
            <person name="Billault A."/>
            <person name="Segurens B."/>
            <person name="Gouyvenoux M."/>
            <person name="Ugarte E."/>
            <person name="Cattonaro F."/>
            <person name="Anthouard V."/>
            <person name="Vico V."/>
            <person name="Del Fabbro C."/>
            <person name="Alaux M."/>
            <person name="Di Gaspero G."/>
            <person name="Dumas V."/>
            <person name="Felice N."/>
            <person name="Paillard S."/>
            <person name="Juman I."/>
            <person name="Moroldo M."/>
            <person name="Scalabrin S."/>
            <person name="Canaguier A."/>
            <person name="Le Clainche I."/>
            <person name="Malacrida G."/>
            <person name="Durand E."/>
            <person name="Pesole G."/>
            <person name="Laucou V."/>
            <person name="Chatelet P."/>
            <person name="Merdinoglu D."/>
            <person name="Delledonne M."/>
            <person name="Pezzotti M."/>
            <person name="Lecharny A."/>
            <person name="Scarpelli C."/>
            <person name="Artiguenave F."/>
            <person name="Pe M.E."/>
            <person name="Valle G."/>
            <person name="Morgante M."/>
            <person name="Caboche M."/>
            <person name="Adam-Blondon A.-F."/>
            <person name="Weissenbach J."/>
            <person name="Quetier F."/>
            <person name="Wincker P."/>
        </authorList>
    </citation>
    <scope>NUCLEOTIDE SEQUENCE [LARGE SCALE GENOMIC DNA]</scope>
    <source>
        <strain evidence="20">cv. Pinot noir / PN40024</strain>
    </source>
</reference>
<evidence type="ECO:0000256" key="14">
    <source>
        <dbReference type="ARBA" id="ARBA00024209"/>
    </source>
</evidence>
<dbReference type="Gene3D" id="3.30.40.10">
    <property type="entry name" value="Zinc/RING finger domain, C3HC4 (zinc finger)"/>
    <property type="match status" value="1"/>
</dbReference>
<dbReference type="PANTHER" id="PTHR46539:SF1">
    <property type="entry name" value="E3 UBIQUITIN-PROTEIN LIGASE ATL42"/>
    <property type="match status" value="1"/>
</dbReference>
<comment type="subcellular location">
    <subcellularLocation>
        <location evidence="2">Membrane</location>
        <topology evidence="2">Single-pass membrane protein</topology>
    </subcellularLocation>
</comment>
<feature type="transmembrane region" description="Helical" evidence="17">
    <location>
        <begin position="50"/>
        <end position="69"/>
    </location>
</feature>
<evidence type="ECO:0000256" key="10">
    <source>
        <dbReference type="ARBA" id="ARBA00022786"/>
    </source>
</evidence>
<evidence type="ECO:0000256" key="8">
    <source>
        <dbReference type="ARBA" id="ARBA00022729"/>
    </source>
</evidence>
<dbReference type="GO" id="GO:0016020">
    <property type="term" value="C:membrane"/>
    <property type="evidence" value="ECO:0007669"/>
    <property type="project" value="UniProtKB-SubCell"/>
</dbReference>
<dbReference type="EC" id="2.3.2.27" evidence="4"/>
<dbReference type="eggNOG" id="KOG0800">
    <property type="taxonomic scope" value="Eukaryota"/>
</dbReference>
<feature type="region of interest" description="Disordered" evidence="16">
    <location>
        <begin position="370"/>
        <end position="399"/>
    </location>
</feature>
<evidence type="ECO:0000256" key="5">
    <source>
        <dbReference type="ARBA" id="ARBA00022679"/>
    </source>
</evidence>